<gene>
    <name evidence="2" type="ORF">GCM10022402_08970</name>
</gene>
<reference evidence="3" key="1">
    <citation type="journal article" date="2019" name="Int. J. Syst. Evol. Microbiol.">
        <title>The Global Catalogue of Microorganisms (GCM) 10K type strain sequencing project: providing services to taxonomists for standard genome sequencing and annotation.</title>
        <authorList>
            <consortium name="The Broad Institute Genomics Platform"/>
            <consortium name="The Broad Institute Genome Sequencing Center for Infectious Disease"/>
            <person name="Wu L."/>
            <person name="Ma J."/>
        </authorList>
    </citation>
    <scope>NUCLEOTIDE SEQUENCE [LARGE SCALE GENOMIC DNA]</scope>
    <source>
        <strain evidence="3">JCM 17137</strain>
    </source>
</reference>
<keyword evidence="3" id="KW-1185">Reference proteome</keyword>
<proteinExistence type="predicted"/>
<dbReference type="RefSeq" id="WP_344967571.1">
    <property type="nucleotide sequence ID" value="NZ_BAABDD010000003.1"/>
</dbReference>
<keyword evidence="1" id="KW-0732">Signal</keyword>
<dbReference type="Pfam" id="PF03995">
    <property type="entry name" value="Inhibitor_I36"/>
    <property type="match status" value="1"/>
</dbReference>
<feature type="signal peptide" evidence="1">
    <location>
        <begin position="1"/>
        <end position="30"/>
    </location>
</feature>
<dbReference type="Gene3D" id="2.60.20.10">
    <property type="entry name" value="Crystallins"/>
    <property type="match status" value="1"/>
</dbReference>
<dbReference type="EMBL" id="BAABDD010000003">
    <property type="protein sequence ID" value="GAA3730500.1"/>
    <property type="molecule type" value="Genomic_DNA"/>
</dbReference>
<name>A0ABP7F6D3_9ACTN</name>
<organism evidence="2 3">
    <name type="scientific">Salinactinospora qingdaonensis</name>
    <dbReference type="NCBI Taxonomy" id="702744"/>
    <lineage>
        <taxon>Bacteria</taxon>
        <taxon>Bacillati</taxon>
        <taxon>Actinomycetota</taxon>
        <taxon>Actinomycetes</taxon>
        <taxon>Streptosporangiales</taxon>
        <taxon>Nocardiopsidaceae</taxon>
        <taxon>Salinactinospora</taxon>
    </lineage>
</organism>
<evidence type="ECO:0000313" key="3">
    <source>
        <dbReference type="Proteomes" id="UP001500908"/>
    </source>
</evidence>
<accession>A0ABP7F6D3</accession>
<dbReference type="Proteomes" id="UP001500908">
    <property type="component" value="Unassembled WGS sequence"/>
</dbReference>
<evidence type="ECO:0008006" key="4">
    <source>
        <dbReference type="Google" id="ProtNLM"/>
    </source>
</evidence>
<protein>
    <recommendedName>
        <fullName evidence="4">Peptidase inhibitor family I36</fullName>
    </recommendedName>
</protein>
<feature type="chain" id="PRO_5045352552" description="Peptidase inhibitor family I36" evidence="1">
    <location>
        <begin position="31"/>
        <end position="155"/>
    </location>
</feature>
<sequence length="155" mass="16797">MTHHSKGRTVVSVVALTGVSLLTALAPAQAATEQASSAGRAPDSATMASGYFRAWEHVNYRGAYCRWAGNDSDWSTCEPGGNVRNKASAIHNDSYAHTYEDVRMYWGLDYYGASVCIPRGWYSNDIQSLHYPDNGPGAGESTDDNVSSHKWVASC</sequence>
<evidence type="ECO:0000256" key="1">
    <source>
        <dbReference type="SAM" id="SignalP"/>
    </source>
</evidence>
<comment type="caution">
    <text evidence="2">The sequence shown here is derived from an EMBL/GenBank/DDBJ whole genome shotgun (WGS) entry which is preliminary data.</text>
</comment>
<evidence type="ECO:0000313" key="2">
    <source>
        <dbReference type="EMBL" id="GAA3730500.1"/>
    </source>
</evidence>